<evidence type="ECO:0000256" key="1">
    <source>
        <dbReference type="SAM" id="MobiDB-lite"/>
    </source>
</evidence>
<evidence type="ECO:0000313" key="3">
    <source>
        <dbReference type="Proteomes" id="UP000257231"/>
    </source>
</evidence>
<proteinExistence type="predicted"/>
<organism evidence="2 3">
    <name type="scientific">Arthrobacter phage MargaretKali</name>
    <dbReference type="NCBI Taxonomy" id="2250414"/>
    <lineage>
        <taxon>Viruses</taxon>
        <taxon>Duplodnaviria</taxon>
        <taxon>Heunggongvirae</taxon>
        <taxon>Uroviricota</taxon>
        <taxon>Caudoviricetes</taxon>
        <taxon>Kumottavirus</taxon>
        <taxon>Kumottavirus margaretkali</taxon>
    </lineage>
</organism>
<sequence>MITENQAKALASLLHEIRPKWSIPAMLKLLEKNHTHPAPFHDITVAAVTAARDPKVETPGAIFIDQRFWPAETKTYLPKPPPCADHIGESATNCRSCWADVKTGLRPVEAIGKHHQPESEDDNEPPASP</sequence>
<reference evidence="3" key="1">
    <citation type="submission" date="2018-06" db="EMBL/GenBank/DDBJ databases">
        <authorList>
            <person name="Zhirakovskaya E."/>
        </authorList>
    </citation>
    <scope>NUCLEOTIDE SEQUENCE [LARGE SCALE GENOMIC DNA]</scope>
</reference>
<dbReference type="GeneID" id="77925089"/>
<feature type="compositionally biased region" description="Acidic residues" evidence="1">
    <location>
        <begin position="119"/>
        <end position="129"/>
    </location>
</feature>
<dbReference type="KEGG" id="vg:77925089"/>
<dbReference type="Proteomes" id="UP000257231">
    <property type="component" value="Segment"/>
</dbReference>
<evidence type="ECO:0000313" key="2">
    <source>
        <dbReference type="EMBL" id="AXH44439.1"/>
    </source>
</evidence>
<accession>A0A345KN37</accession>
<dbReference type="RefSeq" id="YP_010649541.1">
    <property type="nucleotide sequence ID" value="NC_070769.1"/>
</dbReference>
<dbReference type="EMBL" id="MH450123">
    <property type="protein sequence ID" value="AXH44439.1"/>
    <property type="molecule type" value="Genomic_DNA"/>
</dbReference>
<protein>
    <submittedName>
        <fullName evidence="2">Uncharacterized protein</fullName>
    </submittedName>
</protein>
<gene>
    <name evidence="2" type="primary">59</name>
    <name evidence="2" type="ORF">SEA_MARGARETKALI_59</name>
</gene>
<feature type="region of interest" description="Disordered" evidence="1">
    <location>
        <begin position="108"/>
        <end position="129"/>
    </location>
</feature>
<name>A0A345KN37_9CAUD</name>
<keyword evidence="3" id="KW-1185">Reference proteome</keyword>